<evidence type="ECO:0000259" key="2">
    <source>
        <dbReference type="Pfam" id="PF13439"/>
    </source>
</evidence>
<dbReference type="Pfam" id="PF13439">
    <property type="entry name" value="Glyco_transf_4"/>
    <property type="match status" value="1"/>
</dbReference>
<dbReference type="InterPro" id="IPR050194">
    <property type="entry name" value="Glycosyltransferase_grp1"/>
</dbReference>
<feature type="domain" description="Glycosyl transferase family 1" evidence="1">
    <location>
        <begin position="196"/>
        <end position="362"/>
    </location>
</feature>
<evidence type="ECO:0000313" key="3">
    <source>
        <dbReference type="EMBL" id="MCY6484299.1"/>
    </source>
</evidence>
<dbReference type="Proteomes" id="UP001078443">
    <property type="component" value="Unassembled WGS sequence"/>
</dbReference>
<dbReference type="CDD" id="cd03801">
    <property type="entry name" value="GT4_PimA-like"/>
    <property type="match status" value="1"/>
</dbReference>
<accession>A0ABT4CZ91</accession>
<dbReference type="InterPro" id="IPR028098">
    <property type="entry name" value="Glyco_trans_4-like_N"/>
</dbReference>
<comment type="caution">
    <text evidence="3">The sequence shown here is derived from an EMBL/GenBank/DDBJ whole genome shotgun (WGS) entry which is preliminary data.</text>
</comment>
<dbReference type="RefSeq" id="WP_268040570.1">
    <property type="nucleotide sequence ID" value="NZ_JAPQER010000002.1"/>
</dbReference>
<dbReference type="InterPro" id="IPR001296">
    <property type="entry name" value="Glyco_trans_1"/>
</dbReference>
<sequence>MKILMLSLGYSSKDIEGTAKHVYYLSHSLAQKGHEVHVITCENGTLPIYENDEGVEVYRISPYKIDTNDFTKWIMQLNFAIVEQAIRLIRKHGMMDVIHAHDWTTAYAVKTLKWSLNIPIISTIHSTEYVRNNGIKTEMQRYISSVEWMLIHESCKVIVFSNYIRNEIKSIFKTPQEKIWIIPNGINTKETKIKFEDFRRDYAEEDEKVILYVGRCIFEQDKQLLINSIYEINKKYNKIKFIISAKDNNIQELKEDIRNIGMENKVLFINYMDDDKKKKLYKISNLVVFLSHYESLEVSVLEAMVAGCPVVVPDNAAFPELVEHQINGMKFIKEIYESLNNNIIQILSDDKFSNSLKKNALKSICEKHKWNKVTNLTLKLYKKVIDEVKNIK</sequence>
<keyword evidence="4" id="KW-1185">Reference proteome</keyword>
<name>A0ABT4CZ91_9CLOT</name>
<proteinExistence type="predicted"/>
<dbReference type="PANTHER" id="PTHR45947:SF3">
    <property type="entry name" value="SULFOQUINOVOSYL TRANSFERASE SQD2"/>
    <property type="match status" value="1"/>
</dbReference>
<reference evidence="3" key="1">
    <citation type="submission" date="2022-12" db="EMBL/GenBank/DDBJ databases">
        <authorList>
            <person name="Wang J."/>
        </authorList>
    </citation>
    <scope>NUCLEOTIDE SEQUENCE</scope>
    <source>
        <strain evidence="3">HY-45-18</strain>
    </source>
</reference>
<evidence type="ECO:0000313" key="4">
    <source>
        <dbReference type="Proteomes" id="UP001078443"/>
    </source>
</evidence>
<evidence type="ECO:0000259" key="1">
    <source>
        <dbReference type="Pfam" id="PF00534"/>
    </source>
</evidence>
<dbReference type="EMBL" id="JAPQER010000002">
    <property type="protein sequence ID" value="MCY6484299.1"/>
    <property type="molecule type" value="Genomic_DNA"/>
</dbReference>
<organism evidence="3 4">
    <name type="scientific">Clostridium aestuarii</name>
    <dbReference type="NCBI Taxonomy" id="338193"/>
    <lineage>
        <taxon>Bacteria</taxon>
        <taxon>Bacillati</taxon>
        <taxon>Bacillota</taxon>
        <taxon>Clostridia</taxon>
        <taxon>Eubacteriales</taxon>
        <taxon>Clostridiaceae</taxon>
        <taxon>Clostridium</taxon>
    </lineage>
</organism>
<dbReference type="Gene3D" id="3.40.50.2000">
    <property type="entry name" value="Glycogen Phosphorylase B"/>
    <property type="match status" value="2"/>
</dbReference>
<gene>
    <name evidence="3" type="ORF">OW763_08010</name>
</gene>
<protein>
    <submittedName>
        <fullName evidence="3">Glycosyltransferase family 4 protein</fullName>
    </submittedName>
</protein>
<dbReference type="SUPFAM" id="SSF53756">
    <property type="entry name" value="UDP-Glycosyltransferase/glycogen phosphorylase"/>
    <property type="match status" value="1"/>
</dbReference>
<dbReference type="Pfam" id="PF00534">
    <property type="entry name" value="Glycos_transf_1"/>
    <property type="match status" value="1"/>
</dbReference>
<dbReference type="PANTHER" id="PTHR45947">
    <property type="entry name" value="SULFOQUINOVOSYL TRANSFERASE SQD2"/>
    <property type="match status" value="1"/>
</dbReference>
<feature type="domain" description="Glycosyltransferase subfamily 4-like N-terminal" evidence="2">
    <location>
        <begin position="17"/>
        <end position="189"/>
    </location>
</feature>